<comment type="caution">
    <text evidence="3">The sequence shown here is derived from an EMBL/GenBank/DDBJ whole genome shotgun (WGS) entry which is preliminary data.</text>
</comment>
<dbReference type="InterPro" id="IPR036237">
    <property type="entry name" value="Xyl_isomerase-like_sf"/>
</dbReference>
<evidence type="ECO:0000259" key="2">
    <source>
        <dbReference type="Pfam" id="PF01261"/>
    </source>
</evidence>
<dbReference type="InterPro" id="IPR050312">
    <property type="entry name" value="IolE/XylAMocC-like"/>
</dbReference>
<feature type="domain" description="Xylose isomerase-like TIM barrel" evidence="2">
    <location>
        <begin position="54"/>
        <end position="282"/>
    </location>
</feature>
<dbReference type="PROSITE" id="PS51318">
    <property type="entry name" value="TAT"/>
    <property type="match status" value="1"/>
</dbReference>
<proteinExistence type="predicted"/>
<accession>A0A4U1CH28</accession>
<dbReference type="AlphaFoldDB" id="A0A4U1CH28"/>
<dbReference type="Gene3D" id="3.20.20.150">
    <property type="entry name" value="Divalent-metal-dependent TIM barrel enzymes"/>
    <property type="match status" value="1"/>
</dbReference>
<dbReference type="InterPro" id="IPR013022">
    <property type="entry name" value="Xyl_isomerase-like_TIM-brl"/>
</dbReference>
<reference evidence="3 4" key="1">
    <citation type="submission" date="2019-04" db="EMBL/GenBank/DDBJ databases">
        <title>Pedobacter sp. RP-3-15 sp. nov., isolated from Arctic soil.</title>
        <authorList>
            <person name="Dahal R.H."/>
            <person name="Kim D.-U."/>
        </authorList>
    </citation>
    <scope>NUCLEOTIDE SEQUENCE [LARGE SCALE GENOMIC DNA]</scope>
    <source>
        <strain evidence="3 4">RP-3-15</strain>
    </source>
</reference>
<dbReference type="PANTHER" id="PTHR12110:SF41">
    <property type="entry name" value="INOSOSE DEHYDRATASE"/>
    <property type="match status" value="1"/>
</dbReference>
<evidence type="ECO:0000256" key="1">
    <source>
        <dbReference type="SAM" id="SignalP"/>
    </source>
</evidence>
<dbReference type="EMBL" id="SWBQ01000005">
    <property type="protein sequence ID" value="TKC04416.1"/>
    <property type="molecule type" value="Genomic_DNA"/>
</dbReference>
<dbReference type="SUPFAM" id="SSF51658">
    <property type="entry name" value="Xylose isomerase-like"/>
    <property type="match status" value="1"/>
</dbReference>
<organism evidence="3 4">
    <name type="scientific">Pedobacter frigoris</name>
    <dbReference type="NCBI Taxonomy" id="2571272"/>
    <lineage>
        <taxon>Bacteria</taxon>
        <taxon>Pseudomonadati</taxon>
        <taxon>Bacteroidota</taxon>
        <taxon>Sphingobacteriia</taxon>
        <taxon>Sphingobacteriales</taxon>
        <taxon>Sphingobacteriaceae</taxon>
        <taxon>Pedobacter</taxon>
    </lineage>
</organism>
<feature type="chain" id="PRO_5020413238" evidence="1">
    <location>
        <begin position="26"/>
        <end position="291"/>
    </location>
</feature>
<dbReference type="InterPro" id="IPR006311">
    <property type="entry name" value="TAT_signal"/>
</dbReference>
<feature type="signal peptide" evidence="1">
    <location>
        <begin position="1"/>
        <end position="25"/>
    </location>
</feature>
<keyword evidence="3" id="KW-0413">Isomerase</keyword>
<protein>
    <submittedName>
        <fullName evidence="3">Sugar phosphate isomerase/epimerase</fullName>
    </submittedName>
</protein>
<name>A0A4U1CH28_9SPHI</name>
<dbReference type="OrthoDB" id="9798407at2"/>
<dbReference type="GO" id="GO:0016853">
    <property type="term" value="F:isomerase activity"/>
    <property type="evidence" value="ECO:0007669"/>
    <property type="project" value="UniProtKB-KW"/>
</dbReference>
<evidence type="ECO:0000313" key="4">
    <source>
        <dbReference type="Proteomes" id="UP000307244"/>
    </source>
</evidence>
<dbReference type="RefSeq" id="WP_136837409.1">
    <property type="nucleotide sequence ID" value="NZ_SWBQ01000005.1"/>
</dbReference>
<sequence length="291" mass="32358">MNSRRIFLKQAGIAAAGALLIPSFACTSPAAAKAVGLQLYTLRDQISKDVKGVIEKVAKAGYKEVETYGYSPKDGYWGLDAKSFKALLNSNGLKAPSGHFGIDDFIKTGNLDLLKPLIEGATAIGMSYLTCPWLDPSLRTTADDFKKTSARLNEAAVLCKKSGLQLGYHNHDFEFKKFGDTNGYEIMLQETDKKLVQFEMDLYWVVRSGNDPLALFAKHPGRFPMWHVKDMDKTNNGINTEVGTGTIDFKPIYKQAKQAGLKHLIVEQENFSIDPFVSIKQSFDYVNRELI</sequence>
<dbReference type="Proteomes" id="UP000307244">
    <property type="component" value="Unassembled WGS sequence"/>
</dbReference>
<dbReference type="Pfam" id="PF01261">
    <property type="entry name" value="AP_endonuc_2"/>
    <property type="match status" value="1"/>
</dbReference>
<keyword evidence="1" id="KW-0732">Signal</keyword>
<gene>
    <name evidence="3" type="ORF">FA047_17695</name>
</gene>
<keyword evidence="4" id="KW-1185">Reference proteome</keyword>
<evidence type="ECO:0000313" key="3">
    <source>
        <dbReference type="EMBL" id="TKC04416.1"/>
    </source>
</evidence>
<dbReference type="PANTHER" id="PTHR12110">
    <property type="entry name" value="HYDROXYPYRUVATE ISOMERASE"/>
    <property type="match status" value="1"/>
</dbReference>